<dbReference type="Pfam" id="PF00440">
    <property type="entry name" value="TetR_N"/>
    <property type="match status" value="1"/>
</dbReference>
<sequence>MSATRQPPSRTPASGTPEAGEPGERKPEAPESGARGRTRRAILAAAASALARDRGATLADIAEAAQVGRSTLHRYFPDRHDLLNATIVDSFRVVEQSIAAAAVDQGPPREAMRRLITAMVDVGDRLAFLFGDPRVLEENSACFEPDASVPTALSLIERGQAEGVFDPQVSAEWIQEMLYAITYTGWEAAERGLLPRHGVTATVIRTFENGLAVRP</sequence>
<gene>
    <name evidence="7" type="ORF">ACFYXI_19190</name>
</gene>
<feature type="domain" description="HTH tetR-type" evidence="6">
    <location>
        <begin position="36"/>
        <end position="94"/>
    </location>
</feature>
<comment type="caution">
    <text evidence="7">The sequence shown here is derived from an EMBL/GenBank/DDBJ whole genome shotgun (WGS) entry which is preliminary data.</text>
</comment>
<feature type="DNA-binding region" description="H-T-H motif" evidence="4">
    <location>
        <begin position="57"/>
        <end position="76"/>
    </location>
</feature>
<dbReference type="Proteomes" id="UP001602013">
    <property type="component" value="Unassembled WGS sequence"/>
</dbReference>
<evidence type="ECO:0000256" key="2">
    <source>
        <dbReference type="ARBA" id="ARBA00023125"/>
    </source>
</evidence>
<feature type="region of interest" description="Disordered" evidence="5">
    <location>
        <begin position="1"/>
        <end position="38"/>
    </location>
</feature>
<dbReference type="InterPro" id="IPR001647">
    <property type="entry name" value="HTH_TetR"/>
</dbReference>
<protein>
    <submittedName>
        <fullName evidence="7">TetR/AcrR family transcriptional regulator</fullName>
    </submittedName>
</protein>
<evidence type="ECO:0000256" key="4">
    <source>
        <dbReference type="PROSITE-ProRule" id="PRU00335"/>
    </source>
</evidence>
<dbReference type="PANTHER" id="PTHR30055:SF234">
    <property type="entry name" value="HTH-TYPE TRANSCRIPTIONAL REGULATOR BETI"/>
    <property type="match status" value="1"/>
</dbReference>
<keyword evidence="1" id="KW-0805">Transcription regulation</keyword>
<dbReference type="RefSeq" id="WP_387412850.1">
    <property type="nucleotide sequence ID" value="NZ_JBIASD010000012.1"/>
</dbReference>
<keyword evidence="2 4" id="KW-0238">DNA-binding</keyword>
<dbReference type="Gene3D" id="1.10.357.10">
    <property type="entry name" value="Tetracycline Repressor, domain 2"/>
    <property type="match status" value="1"/>
</dbReference>
<dbReference type="PROSITE" id="PS50977">
    <property type="entry name" value="HTH_TETR_2"/>
    <property type="match status" value="1"/>
</dbReference>
<dbReference type="EMBL" id="JBIASD010000012">
    <property type="protein sequence ID" value="MFF3667724.1"/>
    <property type="molecule type" value="Genomic_DNA"/>
</dbReference>
<dbReference type="SUPFAM" id="SSF48498">
    <property type="entry name" value="Tetracyclin repressor-like, C-terminal domain"/>
    <property type="match status" value="1"/>
</dbReference>
<dbReference type="SUPFAM" id="SSF46689">
    <property type="entry name" value="Homeodomain-like"/>
    <property type="match status" value="1"/>
</dbReference>
<name>A0ABW6SUT5_9ACTN</name>
<evidence type="ECO:0000256" key="3">
    <source>
        <dbReference type="ARBA" id="ARBA00023163"/>
    </source>
</evidence>
<organism evidence="7 8">
    <name type="scientific">Microtetraspora malaysiensis</name>
    <dbReference type="NCBI Taxonomy" id="161358"/>
    <lineage>
        <taxon>Bacteria</taxon>
        <taxon>Bacillati</taxon>
        <taxon>Actinomycetota</taxon>
        <taxon>Actinomycetes</taxon>
        <taxon>Streptosporangiales</taxon>
        <taxon>Streptosporangiaceae</taxon>
        <taxon>Microtetraspora</taxon>
    </lineage>
</organism>
<evidence type="ECO:0000313" key="8">
    <source>
        <dbReference type="Proteomes" id="UP001602013"/>
    </source>
</evidence>
<dbReference type="InterPro" id="IPR036271">
    <property type="entry name" value="Tet_transcr_reg_TetR-rel_C_sf"/>
</dbReference>
<reference evidence="7 8" key="1">
    <citation type="submission" date="2024-10" db="EMBL/GenBank/DDBJ databases">
        <title>The Natural Products Discovery Center: Release of the First 8490 Sequenced Strains for Exploring Actinobacteria Biosynthetic Diversity.</title>
        <authorList>
            <person name="Kalkreuter E."/>
            <person name="Kautsar S.A."/>
            <person name="Yang D."/>
            <person name="Bader C.D."/>
            <person name="Teijaro C.N."/>
            <person name="Fluegel L."/>
            <person name="Davis C.M."/>
            <person name="Simpson J.R."/>
            <person name="Lauterbach L."/>
            <person name="Steele A.D."/>
            <person name="Gui C."/>
            <person name="Meng S."/>
            <person name="Li G."/>
            <person name="Viehrig K."/>
            <person name="Ye F."/>
            <person name="Su P."/>
            <person name="Kiefer A.F."/>
            <person name="Nichols A."/>
            <person name="Cepeda A.J."/>
            <person name="Yan W."/>
            <person name="Fan B."/>
            <person name="Jiang Y."/>
            <person name="Adhikari A."/>
            <person name="Zheng C.-J."/>
            <person name="Schuster L."/>
            <person name="Cowan T.M."/>
            <person name="Smanski M.J."/>
            <person name="Chevrette M.G."/>
            <person name="De Carvalho L.P.S."/>
            <person name="Shen B."/>
        </authorList>
    </citation>
    <scope>NUCLEOTIDE SEQUENCE [LARGE SCALE GENOMIC DNA]</scope>
    <source>
        <strain evidence="7 8">NPDC002173</strain>
    </source>
</reference>
<keyword evidence="3" id="KW-0804">Transcription</keyword>
<accession>A0ABW6SUT5</accession>
<feature type="compositionally biased region" description="Polar residues" evidence="5">
    <location>
        <begin position="1"/>
        <end position="14"/>
    </location>
</feature>
<evidence type="ECO:0000256" key="5">
    <source>
        <dbReference type="SAM" id="MobiDB-lite"/>
    </source>
</evidence>
<dbReference type="InterPro" id="IPR050109">
    <property type="entry name" value="HTH-type_TetR-like_transc_reg"/>
</dbReference>
<keyword evidence="8" id="KW-1185">Reference proteome</keyword>
<dbReference type="InterPro" id="IPR009057">
    <property type="entry name" value="Homeodomain-like_sf"/>
</dbReference>
<proteinExistence type="predicted"/>
<evidence type="ECO:0000313" key="7">
    <source>
        <dbReference type="EMBL" id="MFF3667724.1"/>
    </source>
</evidence>
<dbReference type="PANTHER" id="PTHR30055">
    <property type="entry name" value="HTH-TYPE TRANSCRIPTIONAL REGULATOR RUTR"/>
    <property type="match status" value="1"/>
</dbReference>
<evidence type="ECO:0000256" key="1">
    <source>
        <dbReference type="ARBA" id="ARBA00023015"/>
    </source>
</evidence>
<evidence type="ECO:0000259" key="6">
    <source>
        <dbReference type="PROSITE" id="PS50977"/>
    </source>
</evidence>